<dbReference type="InterPro" id="IPR036280">
    <property type="entry name" value="Multihaem_cyt_sf"/>
</dbReference>
<name>A0ABY6J382_9BACT</name>
<evidence type="ECO:0000313" key="10">
    <source>
        <dbReference type="Proteomes" id="UP001162741"/>
    </source>
</evidence>
<dbReference type="SUPFAM" id="SSF48695">
    <property type="entry name" value="Multiheme cytochromes"/>
    <property type="match status" value="1"/>
</dbReference>
<dbReference type="EMBL" id="CP107006">
    <property type="protein sequence ID" value="UYQ94129.1"/>
    <property type="molecule type" value="Genomic_DNA"/>
</dbReference>
<evidence type="ECO:0000256" key="5">
    <source>
        <dbReference type="ARBA" id="ARBA00022617"/>
    </source>
</evidence>
<evidence type="ECO:0000256" key="4">
    <source>
        <dbReference type="ARBA" id="ARBA00022531"/>
    </source>
</evidence>
<reference evidence="9" key="1">
    <citation type="submission" date="2022-10" db="EMBL/GenBank/DDBJ databases">
        <title>Chitinophaga sp. nov., isolated from soil.</title>
        <authorList>
            <person name="Jeon C.O."/>
        </authorList>
    </citation>
    <scope>NUCLEOTIDE SEQUENCE</scope>
    <source>
        <strain evidence="9">R8</strain>
    </source>
</reference>
<dbReference type="RefSeq" id="WP_264282078.1">
    <property type="nucleotide sequence ID" value="NZ_CP107006.1"/>
</dbReference>
<evidence type="ECO:0000256" key="3">
    <source>
        <dbReference type="ARBA" id="ARBA00022448"/>
    </source>
</evidence>
<organism evidence="9 10">
    <name type="scientific">Chitinophaga horti</name>
    <dbReference type="NCBI Taxonomy" id="2920382"/>
    <lineage>
        <taxon>Bacteria</taxon>
        <taxon>Pseudomonadati</taxon>
        <taxon>Bacteroidota</taxon>
        <taxon>Chitinophagia</taxon>
        <taxon>Chitinophagales</taxon>
        <taxon>Chitinophagaceae</taxon>
        <taxon>Chitinophaga</taxon>
    </lineage>
</organism>
<keyword evidence="10" id="KW-1185">Reference proteome</keyword>
<comment type="function">
    <text evidence="1">The reaction center of purple bacteria contains a tightly bound cytochrome molecule which re-reduces the photo oxidized primary electron donor.</text>
</comment>
<dbReference type="InterPro" id="IPR003158">
    <property type="entry name" value="Photosyn_RC_cyt_c-su"/>
</dbReference>
<keyword evidence="7" id="KW-0249">Electron transport</keyword>
<dbReference type="Proteomes" id="UP001162741">
    <property type="component" value="Chromosome"/>
</dbReference>
<dbReference type="Pfam" id="PF02276">
    <property type="entry name" value="CytoC_RC"/>
    <property type="match status" value="1"/>
</dbReference>
<keyword evidence="5" id="KW-0349">Heme</keyword>
<evidence type="ECO:0000256" key="8">
    <source>
        <dbReference type="ARBA" id="ARBA00023004"/>
    </source>
</evidence>
<evidence type="ECO:0000256" key="6">
    <source>
        <dbReference type="ARBA" id="ARBA00022723"/>
    </source>
</evidence>
<keyword evidence="8" id="KW-0408">Iron</keyword>
<dbReference type="InterPro" id="IPR023119">
    <property type="entry name" value="Multihaem_cyt_PRC_cyt_su-like"/>
</dbReference>
<sequence length="135" mass="15369">MKSKQGLLLVAALAAAVTLCSLSPTQESKEPGFKNLKVLSKKTTKREMDSVMQEFKVALGVRCNFCHAASKDDPRKMDFASDANRHKEITRDMMRMTNRISKKYLEVTCYTCHRGKEEPLLAPERPIRAKRKSKH</sequence>
<dbReference type="Gene3D" id="1.10.468.10">
    <property type="entry name" value="Photosynthetic Reaction Center, subunit C, domain 2"/>
    <property type="match status" value="1"/>
</dbReference>
<keyword evidence="4" id="KW-0602">Photosynthesis</keyword>
<evidence type="ECO:0000256" key="2">
    <source>
        <dbReference type="ARBA" id="ARBA00015978"/>
    </source>
</evidence>
<accession>A0ABY6J382</accession>
<evidence type="ECO:0000256" key="7">
    <source>
        <dbReference type="ARBA" id="ARBA00022982"/>
    </source>
</evidence>
<evidence type="ECO:0000313" key="9">
    <source>
        <dbReference type="EMBL" id="UYQ94129.1"/>
    </source>
</evidence>
<evidence type="ECO:0000256" key="1">
    <source>
        <dbReference type="ARBA" id="ARBA00003196"/>
    </source>
</evidence>
<keyword evidence="6" id="KW-0479">Metal-binding</keyword>
<keyword evidence="3" id="KW-0813">Transport</keyword>
<dbReference type="NCBIfam" id="NF033196">
    <property type="entry name" value="c_type_nonphoto"/>
    <property type="match status" value="1"/>
</dbReference>
<protein>
    <recommendedName>
        <fullName evidence="2">Photosynthetic reaction center cytochrome c subunit</fullName>
    </recommendedName>
</protein>
<gene>
    <name evidence="9" type="ORF">MKQ68_03360</name>
</gene>
<proteinExistence type="predicted"/>